<dbReference type="Proteomes" id="UP000271624">
    <property type="component" value="Unassembled WGS sequence"/>
</dbReference>
<protein>
    <submittedName>
        <fullName evidence="2">Uncharacterized protein</fullName>
    </submittedName>
</protein>
<reference evidence="2" key="2">
    <citation type="journal article" date="2019" name="Genome Biol. Evol.">
        <title>Day and night: Metabolic profiles and evolutionary relationships of six axenic non-marine cyanobacteria.</title>
        <authorList>
            <person name="Will S.E."/>
            <person name="Henke P."/>
            <person name="Boedeker C."/>
            <person name="Huang S."/>
            <person name="Brinkmann H."/>
            <person name="Rohde M."/>
            <person name="Jarek M."/>
            <person name="Friedl T."/>
            <person name="Seufert S."/>
            <person name="Schumacher M."/>
            <person name="Overmann J."/>
            <person name="Neumann-Schaal M."/>
            <person name="Petersen J."/>
        </authorList>
    </citation>
    <scope>NUCLEOTIDE SEQUENCE [LARGE SCALE GENOMIC DNA]</scope>
    <source>
        <strain evidence="2">PCC 7102</strain>
    </source>
</reference>
<organism evidence="2 3">
    <name type="scientific">Dulcicalothrix desertica PCC 7102</name>
    <dbReference type="NCBI Taxonomy" id="232991"/>
    <lineage>
        <taxon>Bacteria</taxon>
        <taxon>Bacillati</taxon>
        <taxon>Cyanobacteriota</taxon>
        <taxon>Cyanophyceae</taxon>
        <taxon>Nostocales</taxon>
        <taxon>Calotrichaceae</taxon>
        <taxon>Dulcicalothrix</taxon>
    </lineage>
</organism>
<reference evidence="2" key="1">
    <citation type="submission" date="2018-12" db="EMBL/GenBank/DDBJ databases">
        <authorList>
            <person name="Will S."/>
            <person name="Neumann-Schaal M."/>
            <person name="Henke P."/>
        </authorList>
    </citation>
    <scope>NUCLEOTIDE SEQUENCE</scope>
    <source>
        <strain evidence="2">PCC 7102</strain>
    </source>
</reference>
<feature type="signal peptide" evidence="1">
    <location>
        <begin position="1"/>
        <end position="29"/>
    </location>
</feature>
<feature type="chain" id="PRO_5030092541" evidence="1">
    <location>
        <begin position="30"/>
        <end position="269"/>
    </location>
</feature>
<comment type="caution">
    <text evidence="2">The sequence shown here is derived from an EMBL/GenBank/DDBJ whole genome shotgun (WGS) entry which is preliminary data.</text>
</comment>
<evidence type="ECO:0000313" key="2">
    <source>
        <dbReference type="EMBL" id="RUT05054.1"/>
    </source>
</evidence>
<keyword evidence="1" id="KW-0732">Signal</keyword>
<accession>A0A433VG32</accession>
<evidence type="ECO:0000256" key="1">
    <source>
        <dbReference type="SAM" id="SignalP"/>
    </source>
</evidence>
<proteinExistence type="predicted"/>
<name>A0A433VG32_9CYAN</name>
<evidence type="ECO:0000313" key="3">
    <source>
        <dbReference type="Proteomes" id="UP000271624"/>
    </source>
</evidence>
<dbReference type="RefSeq" id="WP_127082314.1">
    <property type="nucleotide sequence ID" value="NZ_RSCL01000009.1"/>
</dbReference>
<keyword evidence="3" id="KW-1185">Reference proteome</keyword>
<sequence length="269" mass="29443">MKLRKHINSFLLTSLLLSAQTVIINPSLAEPSKHSVMPSQQEALALLEGICGADNINAEGTCNQCPSWTSGNSTPVIASVVYGSFTKSGAKEAFVDLEGCEPHAYNWGGSVLLRSTNEGWSFVHYEPGLRSERCLKASNNGRPRLVCEGSYTQGGYVMSWLDAIDFSGAKINKSQLVKVASNTGSCRPPYYAVEIKDFTLQDVNKDGQDDLVVKVSEARERKGAKRPNGEQCVGNLPKPKFHRLTFLSNGQSLRPTPETAKFVKRFDII</sequence>
<gene>
    <name evidence="2" type="ORF">DSM106972_038750</name>
</gene>
<dbReference type="OrthoDB" id="495088at2"/>
<dbReference type="EMBL" id="RSCL01000009">
    <property type="protein sequence ID" value="RUT05054.1"/>
    <property type="molecule type" value="Genomic_DNA"/>
</dbReference>
<dbReference type="AlphaFoldDB" id="A0A433VG32"/>